<proteinExistence type="predicted"/>
<evidence type="ECO:0000313" key="2">
    <source>
        <dbReference type="Proteomes" id="UP000003672"/>
    </source>
</evidence>
<dbReference type="AlphaFoldDB" id="A0AA87AKI1"/>
<reference evidence="1 2" key="1">
    <citation type="submission" date="2010-06" db="EMBL/GenBank/DDBJ databases">
        <authorList>
            <person name="Muzny D."/>
            <person name="Qin X."/>
            <person name="Buhay C."/>
            <person name="Dugan-Rocha S."/>
            <person name="Ding Y."/>
            <person name="Chen G."/>
            <person name="Hawes A."/>
            <person name="Holder M."/>
            <person name="Jhangiani S."/>
            <person name="Johnson A."/>
            <person name="Khan Z."/>
            <person name="Li Z."/>
            <person name="Liu W."/>
            <person name="Liu X."/>
            <person name="Perez L."/>
            <person name="Shen H."/>
            <person name="Wang Q."/>
            <person name="Watt J."/>
            <person name="Xi L."/>
            <person name="Xin Y."/>
            <person name="Zhou J."/>
            <person name="Deng J."/>
            <person name="Jiang H."/>
            <person name="Liu Y."/>
            <person name="Qu J."/>
            <person name="Song X.-Z."/>
            <person name="Zhang L."/>
            <person name="Villasana D."/>
            <person name="Johnson A."/>
            <person name="Liu J."/>
            <person name="Liyanage D."/>
            <person name="Lorensuhewa L."/>
            <person name="Robinson T."/>
            <person name="Song A."/>
            <person name="Song B.-B."/>
            <person name="Dinh H."/>
            <person name="Thornton R."/>
            <person name="Coyle M."/>
            <person name="Francisco L."/>
            <person name="Jackson L."/>
            <person name="Javaid M."/>
            <person name="Korchina V."/>
            <person name="Kovar C."/>
            <person name="Mata R."/>
            <person name="Mathew T."/>
            <person name="Ngo R."/>
            <person name="Nguyen L."/>
            <person name="Nguyen N."/>
            <person name="Okwuonu G."/>
            <person name="Ongeri F."/>
            <person name="Pham C."/>
            <person name="Simmons D."/>
            <person name="Wilczek-Boney K."/>
            <person name="Hale W."/>
            <person name="Jakkamsetti A."/>
            <person name="Pham P."/>
            <person name="Ruth R."/>
            <person name="San Lucas F."/>
            <person name="Warren J."/>
            <person name="Zhang J."/>
            <person name="Zhao Z."/>
            <person name="Zhou C."/>
            <person name="Zhu D."/>
            <person name="Lee S."/>
            <person name="Bess C."/>
            <person name="Blankenburg K."/>
            <person name="Forbes L."/>
            <person name="Fu Q."/>
            <person name="Gubbala S."/>
            <person name="Hirani K."/>
            <person name="Jayaseelan J.C."/>
            <person name="Lara F."/>
            <person name="Munidasa M."/>
            <person name="Palculict T."/>
            <person name="Patil S."/>
            <person name="Pu L.-L."/>
            <person name="Saada N."/>
            <person name="Tang L."/>
            <person name="Weissenberger G."/>
            <person name="Zhu Y."/>
            <person name="Hemphill L."/>
            <person name="Shang Y."/>
            <person name="Youmans B."/>
            <person name="Ayvaz T."/>
            <person name="Ross M."/>
            <person name="Santibanez J."/>
            <person name="Aqrawi P."/>
            <person name="Gross S."/>
            <person name="Joshi V."/>
            <person name="Fowler G."/>
            <person name="Nazareth L."/>
            <person name="Reid J."/>
            <person name="Worley K."/>
            <person name="Petrosino J."/>
            <person name="Highlander S."/>
            <person name="Gibbs R."/>
        </authorList>
    </citation>
    <scope>NUCLEOTIDE SEQUENCE [LARGE SCALE GENOMIC DNA]</scope>
    <source>
        <strain evidence="1 2">JV-V03</strain>
    </source>
</reference>
<dbReference type="Proteomes" id="UP000003672">
    <property type="component" value="Unassembled WGS sequence"/>
</dbReference>
<accession>A0AA87AKI1</accession>
<name>A0AA87AKI1_9LACO</name>
<evidence type="ECO:0000313" key="1">
    <source>
        <dbReference type="EMBL" id="EFJ68742.1"/>
    </source>
</evidence>
<protein>
    <submittedName>
        <fullName evidence="1">Uncharacterized protein</fullName>
    </submittedName>
</protein>
<organism evidence="1 2">
    <name type="scientific">Lactobacillus paragasseri JV-V03</name>
    <dbReference type="NCBI Taxonomy" id="525326"/>
    <lineage>
        <taxon>Bacteria</taxon>
        <taxon>Bacillati</taxon>
        <taxon>Bacillota</taxon>
        <taxon>Bacilli</taxon>
        <taxon>Lactobacillales</taxon>
        <taxon>Lactobacillaceae</taxon>
        <taxon>Lactobacillus</taxon>
    </lineage>
</organism>
<dbReference type="EMBL" id="ACGO02000010">
    <property type="protein sequence ID" value="EFJ68742.1"/>
    <property type="molecule type" value="Genomic_DNA"/>
</dbReference>
<sequence length="51" mass="5659">MAKLEEGGAYGVIIIDNQKPNERSSLSVRVGRITANVIVWYIDYQSNSLSC</sequence>
<comment type="caution">
    <text evidence="1">The sequence shown here is derived from an EMBL/GenBank/DDBJ whole genome shotgun (WGS) entry which is preliminary data.</text>
</comment>
<gene>
    <name evidence="1" type="ORF">HMPREF0514_11958</name>
</gene>